<accession>A0A173DZ94</accession>
<dbReference type="GeneID" id="81478242"/>
<evidence type="ECO:0000313" key="1">
    <source>
        <dbReference type="EMBL" id="ANG66249.1"/>
    </source>
</evidence>
<sequence length="66" mass="7559">MKRFSFLYSIFLTSLCISSCDYVPPPRQYILTYKNTAPLTKQAHFLGLSLAKSVLRASYHSENKVL</sequence>
<dbReference type="KEGG" id="cgz:M787_002845"/>
<organism evidence="1 2">
    <name type="scientific">Chlamydia gallinacea 08-1274/3</name>
    <dbReference type="NCBI Taxonomy" id="1143323"/>
    <lineage>
        <taxon>Bacteria</taxon>
        <taxon>Pseudomonadati</taxon>
        <taxon>Chlamydiota</taxon>
        <taxon>Chlamydiia</taxon>
        <taxon>Chlamydiales</taxon>
        <taxon>Chlamydiaceae</taxon>
        <taxon>Chlamydia/Chlamydophila group</taxon>
        <taxon>Chlamydia</taxon>
    </lineage>
</organism>
<reference evidence="1 2" key="1">
    <citation type="journal article" date="2014" name="Syst. Appl. Microbiol.">
        <title>Evidence for the existence of two new members of the family Chlamydiaceae and proposal of Chlamydia avium sp. nov. and Chlamydia gallinacea sp. nov.</title>
        <authorList>
            <person name="Sachse K."/>
            <person name="Laroucau K."/>
            <person name="Riege K."/>
            <person name="Wehner S."/>
            <person name="Dilcher M."/>
            <person name="Creasy H.H."/>
            <person name="Weidmann M."/>
            <person name="Myers G."/>
            <person name="Vorimore F."/>
            <person name="Vicari N."/>
            <person name="Magnino S."/>
            <person name="Liebler-Tenorio E."/>
            <person name="Ruettger A."/>
            <person name="Bavoil P.M."/>
            <person name="Hufert F.T."/>
            <person name="Rossello-Mora R."/>
            <person name="Marz M."/>
        </authorList>
    </citation>
    <scope>NUCLEOTIDE SEQUENCE [LARGE SCALE GENOMIC DNA]</scope>
    <source>
        <strain evidence="1 2">08-1274/3</strain>
    </source>
</reference>
<dbReference type="EMBL" id="CP015840">
    <property type="protein sequence ID" value="ANG66249.1"/>
    <property type="molecule type" value="Genomic_DNA"/>
</dbReference>
<proteinExistence type="predicted"/>
<name>A0A173DZ94_9CHLA</name>
<dbReference type="Proteomes" id="UP000019147">
    <property type="component" value="Chromosome"/>
</dbReference>
<gene>
    <name evidence="1" type="ORF">M787_002845</name>
</gene>
<dbReference type="OrthoDB" id="19010at2"/>
<protein>
    <submittedName>
        <fullName evidence="1">Uncharacterized protein</fullName>
    </submittedName>
</protein>
<evidence type="ECO:0000313" key="2">
    <source>
        <dbReference type="Proteomes" id="UP000019147"/>
    </source>
</evidence>
<dbReference type="AlphaFoldDB" id="A0A173DZ94"/>
<dbReference type="RefSeq" id="WP_021828953.1">
    <property type="nucleotide sequence ID" value="NZ_CP015840.1"/>
</dbReference>